<dbReference type="Pfam" id="PF06245">
    <property type="entry name" value="DUF1015"/>
    <property type="match status" value="1"/>
</dbReference>
<name>A0ABV9T799_9BACT</name>
<dbReference type="InterPro" id="IPR008323">
    <property type="entry name" value="UCP033563"/>
</dbReference>
<dbReference type="RefSeq" id="WP_377067946.1">
    <property type="nucleotide sequence ID" value="NZ_JBHSJJ010000016.1"/>
</dbReference>
<reference evidence="2" key="1">
    <citation type="journal article" date="2019" name="Int. J. Syst. Evol. Microbiol.">
        <title>The Global Catalogue of Microorganisms (GCM) 10K type strain sequencing project: providing services to taxonomists for standard genome sequencing and annotation.</title>
        <authorList>
            <consortium name="The Broad Institute Genomics Platform"/>
            <consortium name="The Broad Institute Genome Sequencing Center for Infectious Disease"/>
            <person name="Wu L."/>
            <person name="Ma J."/>
        </authorList>
    </citation>
    <scope>NUCLEOTIDE SEQUENCE [LARGE SCALE GENOMIC DNA]</scope>
    <source>
        <strain evidence="2">CGMCC 4.7466</strain>
    </source>
</reference>
<organism evidence="1 2">
    <name type="scientific">Negadavirga shengliensis</name>
    <dbReference type="NCBI Taxonomy" id="1389218"/>
    <lineage>
        <taxon>Bacteria</taxon>
        <taxon>Pseudomonadati</taxon>
        <taxon>Bacteroidota</taxon>
        <taxon>Cytophagia</taxon>
        <taxon>Cytophagales</taxon>
        <taxon>Cyclobacteriaceae</taxon>
        <taxon>Negadavirga</taxon>
    </lineage>
</organism>
<dbReference type="Proteomes" id="UP001595818">
    <property type="component" value="Unassembled WGS sequence"/>
</dbReference>
<gene>
    <name evidence="1" type="ORF">ACFPFU_21375</name>
</gene>
<accession>A0ABV9T799</accession>
<keyword evidence="2" id="KW-1185">Reference proteome</keyword>
<dbReference type="PANTHER" id="PTHR36454">
    <property type="entry name" value="LMO2823 PROTEIN"/>
    <property type="match status" value="1"/>
</dbReference>
<proteinExistence type="predicted"/>
<evidence type="ECO:0000313" key="1">
    <source>
        <dbReference type="EMBL" id="MFC4874269.1"/>
    </source>
</evidence>
<dbReference type="EMBL" id="JBHSJJ010000016">
    <property type="protein sequence ID" value="MFC4874269.1"/>
    <property type="molecule type" value="Genomic_DNA"/>
</dbReference>
<evidence type="ECO:0000313" key="2">
    <source>
        <dbReference type="Proteomes" id="UP001595818"/>
    </source>
</evidence>
<protein>
    <submittedName>
        <fullName evidence="1">DUF1015 domain-containing protein</fullName>
    </submittedName>
</protein>
<dbReference type="PIRSF" id="PIRSF033563">
    <property type="entry name" value="UCP033563"/>
    <property type="match status" value="1"/>
</dbReference>
<sequence>MAEILPFRGWRYHERFQKNMESLLSPLFDVVSLSQRRKLYQNPFNSIHLSVPDGSDAGDLIRRTLGKWKSSQTIIQDPVPGFYVYYQYFKLPGAGKTICRKGFVAHIRLYDWEDKVILRHENTIQNALDDRKNILEKSCFQASPTFGLYLDDENEISGFLDDAIADPIYDVEDYQGVREVMGLIHDAKVIRKIIRYIKGKQIILADGHHRYGSALAHKKAKRQQNENYSGKEGFNYHLMHLCSAKSEGIRILPTHRLVRKLGISDQEILNTANRYFQIKEVDEAHELEDCVQNKRHTFGLIFKNRAYRLVFLPEILHHEHSTPEVIKNVDVNILHLYFIDKVLGIPMDKQFTSPLIEYERNTNRCLSEVKEGDAQLAVLVGEIPMEQVIKVCKSGHTLPPKSTYFYPKLVTGLVFSSINESDFEFPYEVFQ</sequence>
<comment type="caution">
    <text evidence="1">The sequence shown here is derived from an EMBL/GenBank/DDBJ whole genome shotgun (WGS) entry which is preliminary data.</text>
</comment>
<dbReference type="PANTHER" id="PTHR36454:SF1">
    <property type="entry name" value="DUF1015 DOMAIN-CONTAINING PROTEIN"/>
    <property type="match status" value="1"/>
</dbReference>